<name>C4J0P9_MAIZE</name>
<reference evidence="2" key="2">
    <citation type="submission" date="2012-06" db="EMBL/GenBank/DDBJ databases">
        <authorList>
            <person name="Yu Y."/>
            <person name="Currie J."/>
            <person name="Lomeli R."/>
            <person name="Angelova A."/>
            <person name="Collura K."/>
            <person name="Wissotski M."/>
            <person name="Campos D."/>
            <person name="Kudrna D."/>
            <person name="Golser W."/>
            <person name="Ashely E."/>
            <person name="Descour A."/>
            <person name="Fernandes J."/>
            <person name="Soderlund C."/>
            <person name="Walbot V."/>
        </authorList>
    </citation>
    <scope>NUCLEOTIDE SEQUENCE</scope>
    <source>
        <strain evidence="2">B73</strain>
    </source>
</reference>
<proteinExistence type="evidence at transcript level"/>
<keyword evidence="1" id="KW-0732">Signal</keyword>
<dbReference type="EMBL" id="BT084396">
    <property type="protein sequence ID" value="ACR34749.1"/>
    <property type="molecule type" value="mRNA"/>
</dbReference>
<dbReference type="AlphaFoldDB" id="C4J0P9"/>
<sequence>MLALYIRSNMGHPCVWHWLLVLFLGGNEACGTRPTLQRGKRQTAGYKNKNCKITQCSVCSNKINRENGVIVTTELKRVAYIGYITLLYYMHEEKLNNRERETDMKKSKEEKRNNNN</sequence>
<feature type="signal peptide" evidence="1">
    <location>
        <begin position="1"/>
        <end position="31"/>
    </location>
</feature>
<evidence type="ECO:0008006" key="3">
    <source>
        <dbReference type="Google" id="ProtNLM"/>
    </source>
</evidence>
<reference evidence="2" key="1">
    <citation type="journal article" date="2009" name="PLoS Genet.">
        <title>Sequencing, mapping, and analysis of 27,455 maize full-length cDNAs.</title>
        <authorList>
            <person name="Soderlund C."/>
            <person name="Descour A."/>
            <person name="Kudrna D."/>
            <person name="Bomhoff M."/>
            <person name="Boyd L."/>
            <person name="Currie J."/>
            <person name="Angelova A."/>
            <person name="Collura K."/>
            <person name="Wissotski M."/>
            <person name="Ashley E."/>
            <person name="Morrow D."/>
            <person name="Fernandes J."/>
            <person name="Walbot V."/>
            <person name="Yu Y."/>
        </authorList>
    </citation>
    <scope>NUCLEOTIDE SEQUENCE</scope>
    <source>
        <strain evidence="2">B73</strain>
    </source>
</reference>
<evidence type="ECO:0000256" key="1">
    <source>
        <dbReference type="SAM" id="SignalP"/>
    </source>
</evidence>
<evidence type="ECO:0000313" key="2">
    <source>
        <dbReference type="EMBL" id="ACR34749.1"/>
    </source>
</evidence>
<organism evidence="2">
    <name type="scientific">Zea mays</name>
    <name type="common">Maize</name>
    <dbReference type="NCBI Taxonomy" id="4577"/>
    <lineage>
        <taxon>Eukaryota</taxon>
        <taxon>Viridiplantae</taxon>
        <taxon>Streptophyta</taxon>
        <taxon>Embryophyta</taxon>
        <taxon>Tracheophyta</taxon>
        <taxon>Spermatophyta</taxon>
        <taxon>Magnoliopsida</taxon>
        <taxon>Liliopsida</taxon>
        <taxon>Poales</taxon>
        <taxon>Poaceae</taxon>
        <taxon>PACMAD clade</taxon>
        <taxon>Panicoideae</taxon>
        <taxon>Andropogonodae</taxon>
        <taxon>Andropogoneae</taxon>
        <taxon>Tripsacinae</taxon>
        <taxon>Zea</taxon>
    </lineage>
</organism>
<accession>C4J0P9</accession>
<protein>
    <recommendedName>
        <fullName evidence="3">Secreted protein</fullName>
    </recommendedName>
</protein>
<feature type="chain" id="PRO_5002939087" description="Secreted protein" evidence="1">
    <location>
        <begin position="32"/>
        <end position="116"/>
    </location>
</feature>